<comment type="caution">
    <text evidence="1">The sequence shown here is derived from an EMBL/GenBank/DDBJ whole genome shotgun (WGS) entry which is preliminary data.</text>
</comment>
<name>A0ABU3T6E1_9MICO</name>
<evidence type="ECO:0000313" key="1">
    <source>
        <dbReference type="EMBL" id="MDU0366893.1"/>
    </source>
</evidence>
<dbReference type="EMBL" id="JAWDIS010000001">
    <property type="protein sequence ID" value="MDU0366893.1"/>
    <property type="molecule type" value="Genomic_DNA"/>
</dbReference>
<keyword evidence="2" id="KW-1185">Reference proteome</keyword>
<gene>
    <name evidence="1" type="ORF">RWH45_06670</name>
</gene>
<dbReference type="RefSeq" id="WP_315994099.1">
    <property type="nucleotide sequence ID" value="NZ_JAWDIS010000001.1"/>
</dbReference>
<proteinExistence type="predicted"/>
<protein>
    <submittedName>
        <fullName evidence="1">Uncharacterized protein</fullName>
    </submittedName>
</protein>
<accession>A0ABU3T6E1</accession>
<organism evidence="1 2">
    <name type="scientific">Microbacterium galbum</name>
    <dbReference type="NCBI Taxonomy" id="3075994"/>
    <lineage>
        <taxon>Bacteria</taxon>
        <taxon>Bacillati</taxon>
        <taxon>Actinomycetota</taxon>
        <taxon>Actinomycetes</taxon>
        <taxon>Micrococcales</taxon>
        <taxon>Microbacteriaceae</taxon>
        <taxon>Microbacterium</taxon>
    </lineage>
</organism>
<dbReference type="Proteomes" id="UP001263371">
    <property type="component" value="Unassembled WGS sequence"/>
</dbReference>
<reference evidence="1 2" key="1">
    <citation type="submission" date="2023-09" db="EMBL/GenBank/DDBJ databases">
        <title>Microbacterium fusihabitans sp. nov., Microbacterium phycihabitans sp. nov., and Microbacterium cervinum sp. nov., isolated from dried seaweeds of beach.</title>
        <authorList>
            <person name="Lee S.D."/>
        </authorList>
    </citation>
    <scope>NUCLEOTIDE SEQUENCE [LARGE SCALE GENOMIC DNA]</scope>
    <source>
        <strain evidence="1 2">KSW4-17</strain>
    </source>
</reference>
<evidence type="ECO:0000313" key="2">
    <source>
        <dbReference type="Proteomes" id="UP001263371"/>
    </source>
</evidence>
<sequence length="117" mass="12146">MRGRKRAEVIPPRGLEGSERAGILRLNPGSDSVGGIIIVELPSPGSEEVTLRGESALAPDSAARPATGAQGHLVEGEQPLEDLSLVGVQLFGVSEEDDVESAVPDVCHASPMRGPSR</sequence>